<feature type="chain" id="PRO_5016952095" description="Lipoprotein" evidence="1">
    <location>
        <begin position="27"/>
        <end position="226"/>
    </location>
</feature>
<gene>
    <name evidence="2" type="ORF">D0C36_08060</name>
</gene>
<keyword evidence="3" id="KW-1185">Reference proteome</keyword>
<accession>A0A372NZC1</accession>
<organism evidence="2 3">
    <name type="scientific">Mucilaginibacter conchicola</name>
    <dbReference type="NCBI Taxonomy" id="2303333"/>
    <lineage>
        <taxon>Bacteria</taxon>
        <taxon>Pseudomonadati</taxon>
        <taxon>Bacteroidota</taxon>
        <taxon>Sphingobacteriia</taxon>
        <taxon>Sphingobacteriales</taxon>
        <taxon>Sphingobacteriaceae</taxon>
        <taxon>Mucilaginibacter</taxon>
    </lineage>
</organism>
<dbReference type="PROSITE" id="PS51257">
    <property type="entry name" value="PROKAR_LIPOPROTEIN"/>
    <property type="match status" value="1"/>
</dbReference>
<evidence type="ECO:0000313" key="3">
    <source>
        <dbReference type="Proteomes" id="UP000264217"/>
    </source>
</evidence>
<feature type="signal peptide" evidence="1">
    <location>
        <begin position="1"/>
        <end position="26"/>
    </location>
</feature>
<protein>
    <recommendedName>
        <fullName evidence="4">Lipoprotein</fullName>
    </recommendedName>
</protein>
<dbReference type="EMBL" id="QWDC01000001">
    <property type="protein sequence ID" value="RFZ95465.1"/>
    <property type="molecule type" value="Genomic_DNA"/>
</dbReference>
<sequence length="226" mass="24923">MKIIYSFMPIACIATLLLLASCGGSADKPKADSVTDTLAVVPAASPSPEADTSAEISQAPKADTLNEVMDANEIRLNGKLKRYFTTAQFETVLGKPDSTRLLSDLEPCTTIFEEPEGKVDPQARYFYKNGSVYETSKGKVGIERISFTHGDFITYRGEVLNGKTTLAALQKLFPIAVKNIGVLNVHGEGKLQVVTLREDKNNISDGRIDIFIKEGKLYYMEWWFPC</sequence>
<dbReference type="AlphaFoldDB" id="A0A372NZC1"/>
<reference evidence="2 3" key="1">
    <citation type="submission" date="2018-08" db="EMBL/GenBank/DDBJ databases">
        <title>Mucilaginibacter sp. MYSH2.</title>
        <authorList>
            <person name="Seo T."/>
        </authorList>
    </citation>
    <scope>NUCLEOTIDE SEQUENCE [LARGE SCALE GENOMIC DNA]</scope>
    <source>
        <strain evidence="2 3">MYSH2</strain>
    </source>
</reference>
<dbReference type="RefSeq" id="WP_117391028.1">
    <property type="nucleotide sequence ID" value="NZ_QWDC01000001.1"/>
</dbReference>
<proteinExistence type="predicted"/>
<name>A0A372NZC1_9SPHI</name>
<dbReference type="Proteomes" id="UP000264217">
    <property type="component" value="Unassembled WGS sequence"/>
</dbReference>
<dbReference type="OrthoDB" id="883995at2"/>
<comment type="caution">
    <text evidence="2">The sequence shown here is derived from an EMBL/GenBank/DDBJ whole genome shotgun (WGS) entry which is preliminary data.</text>
</comment>
<evidence type="ECO:0000313" key="2">
    <source>
        <dbReference type="EMBL" id="RFZ95465.1"/>
    </source>
</evidence>
<evidence type="ECO:0000256" key="1">
    <source>
        <dbReference type="SAM" id="SignalP"/>
    </source>
</evidence>
<keyword evidence="1" id="KW-0732">Signal</keyword>
<evidence type="ECO:0008006" key="4">
    <source>
        <dbReference type="Google" id="ProtNLM"/>
    </source>
</evidence>